<organism evidence="13 14">
    <name type="scientific">Sphaerosporella brunnea</name>
    <dbReference type="NCBI Taxonomy" id="1250544"/>
    <lineage>
        <taxon>Eukaryota</taxon>
        <taxon>Fungi</taxon>
        <taxon>Dikarya</taxon>
        <taxon>Ascomycota</taxon>
        <taxon>Pezizomycotina</taxon>
        <taxon>Pezizomycetes</taxon>
        <taxon>Pezizales</taxon>
        <taxon>Pyronemataceae</taxon>
        <taxon>Sphaerosporella</taxon>
    </lineage>
</organism>
<dbReference type="PANTHER" id="PTHR24348">
    <property type="entry name" value="SERINE/THREONINE-PROTEIN KINASE UNC-51-RELATED"/>
    <property type="match status" value="1"/>
</dbReference>
<dbReference type="OrthoDB" id="10252171at2759"/>
<dbReference type="GO" id="GO:0034045">
    <property type="term" value="C:phagophore assembly site membrane"/>
    <property type="evidence" value="ECO:0007669"/>
    <property type="project" value="UniProtKB-SubCell"/>
</dbReference>
<gene>
    <name evidence="13" type="ORF">FN846DRAFT_817264</name>
</gene>
<comment type="catalytic activity">
    <reaction evidence="9">
        <text>L-threonyl-[protein] + ATP = O-phospho-L-threonyl-[protein] + ADP + H(+)</text>
        <dbReference type="Rhea" id="RHEA:46608"/>
        <dbReference type="Rhea" id="RHEA-COMP:11060"/>
        <dbReference type="Rhea" id="RHEA-COMP:11605"/>
        <dbReference type="ChEBI" id="CHEBI:15378"/>
        <dbReference type="ChEBI" id="CHEBI:30013"/>
        <dbReference type="ChEBI" id="CHEBI:30616"/>
        <dbReference type="ChEBI" id="CHEBI:61977"/>
        <dbReference type="ChEBI" id="CHEBI:456216"/>
        <dbReference type="EC" id="2.7.11.1"/>
    </reaction>
</comment>
<keyword evidence="5 11" id="KW-0547">Nucleotide-binding</keyword>
<dbReference type="GO" id="GO:0005776">
    <property type="term" value="C:autophagosome"/>
    <property type="evidence" value="ECO:0007669"/>
    <property type="project" value="TreeGrafter"/>
</dbReference>
<evidence type="ECO:0000256" key="4">
    <source>
        <dbReference type="ARBA" id="ARBA00022679"/>
    </source>
</evidence>
<dbReference type="GO" id="GO:0004674">
    <property type="term" value="F:protein serine/threonine kinase activity"/>
    <property type="evidence" value="ECO:0007669"/>
    <property type="project" value="UniProtKB-KW"/>
</dbReference>
<dbReference type="PROSITE" id="PS00107">
    <property type="entry name" value="PROTEIN_KINASE_ATP"/>
    <property type="match status" value="1"/>
</dbReference>
<feature type="binding site" evidence="11">
    <location>
        <position position="51"/>
    </location>
    <ligand>
        <name>ATP</name>
        <dbReference type="ChEBI" id="CHEBI:30616"/>
    </ligand>
</feature>
<accession>A0A5J5EKN1</accession>
<keyword evidence="3" id="KW-0723">Serine/threonine-protein kinase</keyword>
<keyword evidence="4" id="KW-0808">Transferase</keyword>
<dbReference type="InterPro" id="IPR017441">
    <property type="entry name" value="Protein_kinase_ATP_BS"/>
</dbReference>
<comment type="caution">
    <text evidence="13">The sequence shown here is derived from an EMBL/GenBank/DDBJ whole genome shotgun (WGS) entry which is preliminary data.</text>
</comment>
<dbReference type="InterPro" id="IPR045269">
    <property type="entry name" value="Atg1-like"/>
</dbReference>
<evidence type="ECO:0000313" key="14">
    <source>
        <dbReference type="Proteomes" id="UP000326924"/>
    </source>
</evidence>
<dbReference type="InParanoid" id="A0A5J5EKN1"/>
<dbReference type="SUPFAM" id="SSF56112">
    <property type="entry name" value="Protein kinase-like (PK-like)"/>
    <property type="match status" value="1"/>
</dbReference>
<dbReference type="EC" id="2.7.11.1" evidence="2"/>
<feature type="domain" description="Protein kinase" evidence="12">
    <location>
        <begin position="14"/>
        <end position="281"/>
    </location>
</feature>
<keyword evidence="14" id="KW-1185">Reference proteome</keyword>
<evidence type="ECO:0000256" key="6">
    <source>
        <dbReference type="ARBA" id="ARBA00022777"/>
    </source>
</evidence>
<evidence type="ECO:0000256" key="1">
    <source>
        <dbReference type="ARBA" id="ARBA00004623"/>
    </source>
</evidence>
<dbReference type="SMART" id="SM00220">
    <property type="entry name" value="S_TKc"/>
    <property type="match status" value="1"/>
</dbReference>
<comment type="subcellular location">
    <subcellularLocation>
        <location evidence="1">Preautophagosomal structure membrane</location>
        <topology evidence="1">Peripheral membrane protein</topology>
    </subcellularLocation>
</comment>
<evidence type="ECO:0000256" key="9">
    <source>
        <dbReference type="ARBA" id="ARBA00047899"/>
    </source>
</evidence>
<dbReference type="Proteomes" id="UP000326924">
    <property type="component" value="Unassembled WGS sequence"/>
</dbReference>
<sequence>MDDSYHTNKLRYKPELEKEIGRGGFAVVFSGKARRPGMLRPELCAVKRILKHDPNFRRQRFQTEIAIFTNVLKHELFVQFLGWYEDDQDSYLYIAMEYMEFGDLENHIKVKWSEGDTKLVARQLLKGLTFMHGHDILHRDLKPANIFPILLDNPPQLHIKIGDFGISKRLSSDKSTIAKTQTGTPHYMAPEAMFGEPTGYTNAVDLWALGCILYRMVTGSVPFENQLQVIGYAYQNHGYPKPELLLSQGLSNPGIAFIESLIQPDATKRGKAQQALENDWIASEPTGFQVTERLAQHFRDWLTNPQCSGTGPTSTDHDITAQMASTTLLQQSPTVQVAQSPALTVFQVKSSIKPANRYPKL</sequence>
<dbReference type="GO" id="GO:0000045">
    <property type="term" value="P:autophagosome assembly"/>
    <property type="evidence" value="ECO:0007669"/>
    <property type="project" value="TreeGrafter"/>
</dbReference>
<evidence type="ECO:0000256" key="10">
    <source>
        <dbReference type="ARBA" id="ARBA00048679"/>
    </source>
</evidence>
<evidence type="ECO:0000313" key="13">
    <source>
        <dbReference type="EMBL" id="KAA8896215.1"/>
    </source>
</evidence>
<dbReference type="PANTHER" id="PTHR24348:SF22">
    <property type="entry name" value="NON-SPECIFIC SERINE_THREONINE PROTEIN KINASE"/>
    <property type="match status" value="1"/>
</dbReference>
<dbReference type="GO" id="GO:0005524">
    <property type="term" value="F:ATP binding"/>
    <property type="evidence" value="ECO:0007669"/>
    <property type="project" value="UniProtKB-UniRule"/>
</dbReference>
<name>A0A5J5EKN1_9PEZI</name>
<keyword evidence="7 11" id="KW-0067">ATP-binding</keyword>
<keyword evidence="6 13" id="KW-0418">Kinase</keyword>
<dbReference type="GO" id="GO:0005829">
    <property type="term" value="C:cytosol"/>
    <property type="evidence" value="ECO:0007669"/>
    <property type="project" value="TreeGrafter"/>
</dbReference>
<dbReference type="Pfam" id="PF00069">
    <property type="entry name" value="Pkinase"/>
    <property type="match status" value="1"/>
</dbReference>
<proteinExistence type="predicted"/>
<evidence type="ECO:0000256" key="5">
    <source>
        <dbReference type="ARBA" id="ARBA00022741"/>
    </source>
</evidence>
<evidence type="ECO:0000256" key="11">
    <source>
        <dbReference type="PROSITE-ProRule" id="PRU10141"/>
    </source>
</evidence>
<evidence type="ECO:0000256" key="8">
    <source>
        <dbReference type="ARBA" id="ARBA00030237"/>
    </source>
</evidence>
<evidence type="ECO:0000256" key="7">
    <source>
        <dbReference type="ARBA" id="ARBA00022840"/>
    </source>
</evidence>
<dbReference type="InterPro" id="IPR011009">
    <property type="entry name" value="Kinase-like_dom_sf"/>
</dbReference>
<dbReference type="EMBL" id="VXIS01000222">
    <property type="protein sequence ID" value="KAA8896215.1"/>
    <property type="molecule type" value="Genomic_DNA"/>
</dbReference>
<comment type="catalytic activity">
    <reaction evidence="10">
        <text>L-seryl-[protein] + ATP = O-phospho-L-seryl-[protein] + ADP + H(+)</text>
        <dbReference type="Rhea" id="RHEA:17989"/>
        <dbReference type="Rhea" id="RHEA-COMP:9863"/>
        <dbReference type="Rhea" id="RHEA-COMP:11604"/>
        <dbReference type="ChEBI" id="CHEBI:15378"/>
        <dbReference type="ChEBI" id="CHEBI:29999"/>
        <dbReference type="ChEBI" id="CHEBI:30616"/>
        <dbReference type="ChEBI" id="CHEBI:83421"/>
        <dbReference type="ChEBI" id="CHEBI:456216"/>
        <dbReference type="EC" id="2.7.11.1"/>
    </reaction>
</comment>
<dbReference type="Gene3D" id="1.10.510.10">
    <property type="entry name" value="Transferase(Phosphotransferase) domain 1"/>
    <property type="match status" value="1"/>
</dbReference>
<dbReference type="InterPro" id="IPR000719">
    <property type="entry name" value="Prot_kinase_dom"/>
</dbReference>
<evidence type="ECO:0000256" key="2">
    <source>
        <dbReference type="ARBA" id="ARBA00012513"/>
    </source>
</evidence>
<dbReference type="AlphaFoldDB" id="A0A5J5EKN1"/>
<dbReference type="GO" id="GO:0010506">
    <property type="term" value="P:regulation of autophagy"/>
    <property type="evidence" value="ECO:0007669"/>
    <property type="project" value="InterPro"/>
</dbReference>
<evidence type="ECO:0000256" key="3">
    <source>
        <dbReference type="ARBA" id="ARBA00022527"/>
    </source>
</evidence>
<reference evidence="13 14" key="1">
    <citation type="submission" date="2019-09" db="EMBL/GenBank/DDBJ databases">
        <title>Draft genome of the ectomycorrhizal ascomycete Sphaerosporella brunnea.</title>
        <authorList>
            <consortium name="DOE Joint Genome Institute"/>
            <person name="Benucci G.M."/>
            <person name="Marozzi G."/>
            <person name="Antonielli L."/>
            <person name="Sanchez S."/>
            <person name="Marco P."/>
            <person name="Wang X."/>
            <person name="Falini L.B."/>
            <person name="Barry K."/>
            <person name="Haridas S."/>
            <person name="Lipzen A."/>
            <person name="Labutti K."/>
            <person name="Grigoriev I.V."/>
            <person name="Murat C."/>
            <person name="Martin F."/>
            <person name="Albertini E."/>
            <person name="Donnini D."/>
            <person name="Bonito G."/>
        </authorList>
    </citation>
    <scope>NUCLEOTIDE SEQUENCE [LARGE SCALE GENOMIC DNA]</scope>
    <source>
        <strain evidence="13 14">Sb_GMNB300</strain>
    </source>
</reference>
<evidence type="ECO:0000259" key="12">
    <source>
        <dbReference type="PROSITE" id="PS50011"/>
    </source>
</evidence>
<protein>
    <recommendedName>
        <fullName evidence="2">non-specific serine/threonine protein kinase</fullName>
        <ecNumber evidence="2">2.7.11.1</ecNumber>
    </recommendedName>
    <alternativeName>
        <fullName evidence="8">Autophagy-related protein 1</fullName>
    </alternativeName>
</protein>
<dbReference type="PROSITE" id="PS50011">
    <property type="entry name" value="PROTEIN_KINASE_DOM"/>
    <property type="match status" value="1"/>
</dbReference>